<evidence type="ECO:0000313" key="1">
    <source>
        <dbReference type="EMBL" id="CAE8723561.1"/>
    </source>
</evidence>
<evidence type="ECO:0000313" key="2">
    <source>
        <dbReference type="Proteomes" id="UP000626109"/>
    </source>
</evidence>
<organism evidence="1 2">
    <name type="scientific">Polarella glacialis</name>
    <name type="common">Dinoflagellate</name>
    <dbReference type="NCBI Taxonomy" id="89957"/>
    <lineage>
        <taxon>Eukaryota</taxon>
        <taxon>Sar</taxon>
        <taxon>Alveolata</taxon>
        <taxon>Dinophyceae</taxon>
        <taxon>Suessiales</taxon>
        <taxon>Suessiaceae</taxon>
        <taxon>Polarella</taxon>
    </lineage>
</organism>
<gene>
    <name evidence="1" type="ORF">PGLA2088_LOCUS43222</name>
</gene>
<proteinExistence type="predicted"/>
<name>A0A813L8J9_POLGL</name>
<sequence>STNSEMPEPGKDPEQNGPPRIRLIVRIMIPMNGHYELKFHWGIVPCKVADVANYRGLSGLSMTPFEHPLRVQLYAPAGDDESPYLVPSMLHSSLSRFGYPAKHPLAEHFGVTLLHPMRHRLKRLQQVRFIVHSHQVPLGDEAGASFDGTLVKLATPPASEKVPVLPQNAAGHRGGDIPDDDLDPMQRTPSEFLAEPSVQSSTPGVAPVPVQFTPAETVRQRIRSQLGPHIRCGVSEGQQLCVAAVIGNWQRVEMLSRRRFAPDGASHPTKDKAFDEEVHELVLQLATQETGLVVQLVVFQ</sequence>
<dbReference type="EMBL" id="CAJNNW010034685">
    <property type="protein sequence ID" value="CAE8723561.1"/>
    <property type="molecule type" value="Genomic_DNA"/>
</dbReference>
<reference evidence="1" key="1">
    <citation type="submission" date="2021-02" db="EMBL/GenBank/DDBJ databases">
        <authorList>
            <person name="Dougan E. K."/>
            <person name="Rhodes N."/>
            <person name="Thang M."/>
            <person name="Chan C."/>
        </authorList>
    </citation>
    <scope>NUCLEOTIDE SEQUENCE</scope>
</reference>
<accession>A0A813L8J9</accession>
<protein>
    <submittedName>
        <fullName evidence="1">Uncharacterized protein</fullName>
    </submittedName>
</protein>
<dbReference type="Proteomes" id="UP000626109">
    <property type="component" value="Unassembled WGS sequence"/>
</dbReference>
<feature type="non-terminal residue" evidence="1">
    <location>
        <position position="300"/>
    </location>
</feature>
<comment type="caution">
    <text evidence="1">The sequence shown here is derived from an EMBL/GenBank/DDBJ whole genome shotgun (WGS) entry which is preliminary data.</text>
</comment>
<dbReference type="AlphaFoldDB" id="A0A813L8J9"/>
<feature type="non-terminal residue" evidence="1">
    <location>
        <position position="1"/>
    </location>
</feature>